<feature type="domain" description="DNA polymerase Y-family little finger" evidence="1">
    <location>
        <begin position="57"/>
        <end position="167"/>
    </location>
</feature>
<proteinExistence type="predicted"/>
<sequence length="225" mass="24595">MGKHLAGQNIHTIADLAAADPVRIRAEFNVVMMQIVLEPQGTPAIVLEDARLLKDQLIFSRSFSAPVTDERTMHQVLSLYAQQAAVRLEKHDKTARVLTAFAGTSAHANSSDGSFYPSVTVRLPQPTDDPIRLTRAATALLERTDFELGARFVRAGVMLTDLAAAGAQDAFEVFEDGPRGEHLVDVVAGINRKVGWHAVRLAVLPGWSMRREMLSPGERRTGVSF</sequence>
<gene>
    <name evidence="2" type="ORF">NBM05_14910</name>
</gene>
<keyword evidence="3" id="KW-1185">Reference proteome</keyword>
<dbReference type="GO" id="GO:0006281">
    <property type="term" value="P:DNA repair"/>
    <property type="evidence" value="ECO:0007669"/>
    <property type="project" value="InterPro"/>
</dbReference>
<organism evidence="2 3">
    <name type="scientific">Rothia santali</name>
    <dbReference type="NCBI Taxonomy" id="2949643"/>
    <lineage>
        <taxon>Bacteria</taxon>
        <taxon>Bacillati</taxon>
        <taxon>Actinomycetota</taxon>
        <taxon>Actinomycetes</taxon>
        <taxon>Micrococcales</taxon>
        <taxon>Micrococcaceae</taxon>
        <taxon>Rothia</taxon>
    </lineage>
</organism>
<dbReference type="Proteomes" id="UP001139502">
    <property type="component" value="Unassembled WGS sequence"/>
</dbReference>
<dbReference type="InterPro" id="IPR017961">
    <property type="entry name" value="DNA_pol_Y-fam_little_finger"/>
</dbReference>
<dbReference type="EMBL" id="JANAFB010000068">
    <property type="protein sequence ID" value="MCP3427260.1"/>
    <property type="molecule type" value="Genomic_DNA"/>
</dbReference>
<accession>A0A9X2HF87</accession>
<name>A0A9X2HF87_9MICC</name>
<dbReference type="AlphaFoldDB" id="A0A9X2HF87"/>
<dbReference type="Pfam" id="PF11799">
    <property type="entry name" value="IMS_C"/>
    <property type="match status" value="1"/>
</dbReference>
<protein>
    <recommendedName>
        <fullName evidence="1">DNA polymerase Y-family little finger domain-containing protein</fullName>
    </recommendedName>
</protein>
<evidence type="ECO:0000313" key="3">
    <source>
        <dbReference type="Proteomes" id="UP001139502"/>
    </source>
</evidence>
<reference evidence="2" key="1">
    <citation type="submission" date="2022-06" db="EMBL/GenBank/DDBJ databases">
        <title>Rothia sp. isolated from sandalwood seedling.</title>
        <authorList>
            <person name="Tuikhar N."/>
            <person name="Kirdat K."/>
            <person name="Thorat V."/>
            <person name="Swetha P."/>
            <person name="Padma S."/>
            <person name="Sundararaj R."/>
            <person name="Yadav A."/>
        </authorList>
    </citation>
    <scope>NUCLEOTIDE SEQUENCE</scope>
    <source>
        <strain evidence="2">AR01</strain>
    </source>
</reference>
<evidence type="ECO:0000259" key="1">
    <source>
        <dbReference type="Pfam" id="PF11799"/>
    </source>
</evidence>
<evidence type="ECO:0000313" key="2">
    <source>
        <dbReference type="EMBL" id="MCP3427260.1"/>
    </source>
</evidence>
<comment type="caution">
    <text evidence="2">The sequence shown here is derived from an EMBL/GenBank/DDBJ whole genome shotgun (WGS) entry which is preliminary data.</text>
</comment>
<dbReference type="RefSeq" id="WP_254169064.1">
    <property type="nucleotide sequence ID" value="NZ_JANAFB010000068.1"/>
</dbReference>
<dbReference type="GO" id="GO:0003684">
    <property type="term" value="F:damaged DNA binding"/>
    <property type="evidence" value="ECO:0007669"/>
    <property type="project" value="InterPro"/>
</dbReference>